<protein>
    <submittedName>
        <fullName evidence="5">Alcohol dehydrogenase catalytic domain-containing protein</fullName>
    </submittedName>
</protein>
<dbReference type="RefSeq" id="WP_219201126.1">
    <property type="nucleotide sequence ID" value="NZ_JAHWQX010000002.1"/>
</dbReference>
<dbReference type="Proteomes" id="UP001430804">
    <property type="component" value="Unassembled WGS sequence"/>
</dbReference>
<dbReference type="InterPro" id="IPR013149">
    <property type="entry name" value="ADH-like_C"/>
</dbReference>
<comment type="caution">
    <text evidence="5">The sequence shown here is derived from an EMBL/GenBank/DDBJ whole genome shotgun (WGS) entry which is preliminary data.</text>
</comment>
<comment type="similarity">
    <text evidence="2">Belongs to the zinc-containing alcohol dehydrogenase family.</text>
</comment>
<evidence type="ECO:0000259" key="3">
    <source>
        <dbReference type="Pfam" id="PF00107"/>
    </source>
</evidence>
<evidence type="ECO:0000256" key="1">
    <source>
        <dbReference type="ARBA" id="ARBA00023002"/>
    </source>
</evidence>
<sequence length="343" mass="36411">MTAYCMQECGKGELVELPLPQPGAGEVRIRTAFCGICGSDLHAYGGHHARRALPLIPGHETCGTIDARGDGVTAPELGTPVVVLPERGCGECEACHSGWPNLCASKTLLGTSKWPGGFAGYFCAPVDSLFELPAGVPIRLGALVEPLAVAVHAVRQAGFCKGQSMALIGAGGIGSLVLAVCRLKGASRAIVCDLKEFNLTEARRHGADIVLNTRKVEAPEQFEAAGITMVDTVFIAASDHDLINQSFRITRPRGVILLLGQFNRPGVVDIDKSRLKEHRIIGSFTYTSDDFAEAITLIAAHPEVFLPIISTEISLGQVDRTVRAMIAGTVDAVKIVAKIHEQT</sequence>
<keyword evidence="2" id="KW-0862">Zinc</keyword>
<evidence type="ECO:0000313" key="5">
    <source>
        <dbReference type="EMBL" id="MBW3097196.1"/>
    </source>
</evidence>
<accession>A0ABS6WML8</accession>
<keyword evidence="2" id="KW-0479">Metal-binding</keyword>
<dbReference type="PANTHER" id="PTHR43401:SF2">
    <property type="entry name" value="L-THREONINE 3-DEHYDROGENASE"/>
    <property type="match status" value="1"/>
</dbReference>
<keyword evidence="6" id="KW-1185">Reference proteome</keyword>
<dbReference type="InterPro" id="IPR013154">
    <property type="entry name" value="ADH-like_N"/>
</dbReference>
<evidence type="ECO:0000256" key="2">
    <source>
        <dbReference type="RuleBase" id="RU361277"/>
    </source>
</evidence>
<name>A0ABS6WML8_9HYPH</name>
<reference evidence="5" key="1">
    <citation type="submission" date="2021-07" db="EMBL/GenBank/DDBJ databases">
        <title>Pseudohoeflea marina sp. nov. a polyhydroxyalcanoate-producing bacterium.</title>
        <authorList>
            <person name="Zheng W."/>
            <person name="Yu S."/>
            <person name="Huang Y."/>
        </authorList>
    </citation>
    <scope>NUCLEOTIDE SEQUENCE</scope>
    <source>
        <strain evidence="5">DP4N28-3</strain>
    </source>
</reference>
<dbReference type="PROSITE" id="PS00059">
    <property type="entry name" value="ADH_ZINC"/>
    <property type="match status" value="1"/>
</dbReference>
<dbReference type="Pfam" id="PF00107">
    <property type="entry name" value="ADH_zinc_N"/>
    <property type="match status" value="1"/>
</dbReference>
<dbReference type="EMBL" id="JAHWQX010000002">
    <property type="protein sequence ID" value="MBW3097196.1"/>
    <property type="molecule type" value="Genomic_DNA"/>
</dbReference>
<feature type="domain" description="Alcohol dehydrogenase-like N-terminal" evidence="4">
    <location>
        <begin position="23"/>
        <end position="133"/>
    </location>
</feature>
<evidence type="ECO:0000313" key="6">
    <source>
        <dbReference type="Proteomes" id="UP001430804"/>
    </source>
</evidence>
<feature type="domain" description="Alcohol dehydrogenase-like C-terminal" evidence="3">
    <location>
        <begin position="172"/>
        <end position="299"/>
    </location>
</feature>
<comment type="cofactor">
    <cofactor evidence="2">
        <name>Zn(2+)</name>
        <dbReference type="ChEBI" id="CHEBI:29105"/>
    </cofactor>
</comment>
<keyword evidence="1" id="KW-0560">Oxidoreductase</keyword>
<organism evidence="5 6">
    <name type="scientific">Pseudohoeflea coraliihabitans</name>
    <dbReference type="NCBI Taxonomy" id="2860393"/>
    <lineage>
        <taxon>Bacteria</taxon>
        <taxon>Pseudomonadati</taxon>
        <taxon>Pseudomonadota</taxon>
        <taxon>Alphaproteobacteria</taxon>
        <taxon>Hyphomicrobiales</taxon>
        <taxon>Rhizobiaceae</taxon>
        <taxon>Pseudohoeflea</taxon>
    </lineage>
</organism>
<gene>
    <name evidence="5" type="ORF">KY465_07885</name>
</gene>
<proteinExistence type="inferred from homology"/>
<dbReference type="Pfam" id="PF08240">
    <property type="entry name" value="ADH_N"/>
    <property type="match status" value="1"/>
</dbReference>
<dbReference type="PANTHER" id="PTHR43401">
    <property type="entry name" value="L-THREONINE 3-DEHYDROGENASE"/>
    <property type="match status" value="1"/>
</dbReference>
<dbReference type="InterPro" id="IPR002328">
    <property type="entry name" value="ADH_Zn_CS"/>
</dbReference>
<dbReference type="InterPro" id="IPR050129">
    <property type="entry name" value="Zn_alcohol_dh"/>
</dbReference>
<evidence type="ECO:0000259" key="4">
    <source>
        <dbReference type="Pfam" id="PF08240"/>
    </source>
</evidence>